<keyword evidence="8" id="KW-0732">Signal</keyword>
<keyword evidence="6" id="KW-0482">Metalloprotease</keyword>
<dbReference type="PANTHER" id="PTHR11705">
    <property type="entry name" value="PROTEASE FAMILY M14 CARBOXYPEPTIDASE A,B"/>
    <property type="match status" value="1"/>
</dbReference>
<evidence type="ECO:0000256" key="4">
    <source>
        <dbReference type="ARBA" id="ARBA00022801"/>
    </source>
</evidence>
<evidence type="ECO:0000256" key="5">
    <source>
        <dbReference type="ARBA" id="ARBA00022833"/>
    </source>
</evidence>
<comment type="similarity">
    <text evidence="2 7">Belongs to the peptidase M14 family.</text>
</comment>
<dbReference type="PROSITE" id="PS52035">
    <property type="entry name" value="PEPTIDASE_M14"/>
    <property type="match status" value="1"/>
</dbReference>
<sequence length="428" mass="44297">MSGTRVTHHRPLRALALVAGAAAAAVLGPLVTGPAQAAHALPRTGFELTAGARWTTAAEERALLGAVDRTPGAAVTRIGTTAQGRALRLVRLGDPGAPHTVLLVCGQHGDEPSGREACLTAVRDLALPRDPAARAFLARTRLLVLPTANPDGRAAGSRLTAEGADVNRDHIALRTAEARAVAAVLRDHLPDIVVDLHEYEGSPPSAEPEVLDLWPRNPNTRPEVRRASLLLSARVRAAAGEAGASTGTFGLRAGPAAGGDADRAAGGGQERMLRNAAGIKNAVALLVEVRAGPRGPWDDPVRERRRRVDNQRAALRGVFAFSAADRDRVEAATAAARRPGPGPLFLGGADEDPPAPGRTLADPPCAYRLDAAAYAGVRGELALHGVAVVPDGEGALVPLDQPLRGLVPLLLDARAGFHLVPGRPLAAC</sequence>
<evidence type="ECO:0000313" key="11">
    <source>
        <dbReference type="Proteomes" id="UP001501147"/>
    </source>
</evidence>
<feature type="chain" id="PRO_5047516698" evidence="8">
    <location>
        <begin position="38"/>
        <end position="428"/>
    </location>
</feature>
<dbReference type="PANTHER" id="PTHR11705:SF143">
    <property type="entry name" value="SLL0236 PROTEIN"/>
    <property type="match status" value="1"/>
</dbReference>
<keyword evidence="4" id="KW-0378">Hydrolase</keyword>
<protein>
    <submittedName>
        <fullName evidence="10">DUF2817 domain-containing protein</fullName>
    </submittedName>
</protein>
<feature type="signal peptide" evidence="8">
    <location>
        <begin position="1"/>
        <end position="37"/>
    </location>
</feature>
<evidence type="ECO:0000256" key="2">
    <source>
        <dbReference type="ARBA" id="ARBA00005988"/>
    </source>
</evidence>
<evidence type="ECO:0000256" key="7">
    <source>
        <dbReference type="PROSITE-ProRule" id="PRU01379"/>
    </source>
</evidence>
<dbReference type="SUPFAM" id="SSF53187">
    <property type="entry name" value="Zn-dependent exopeptidases"/>
    <property type="match status" value="1"/>
</dbReference>
<dbReference type="Gene3D" id="3.40.630.10">
    <property type="entry name" value="Zn peptidases"/>
    <property type="match status" value="1"/>
</dbReference>
<evidence type="ECO:0000256" key="8">
    <source>
        <dbReference type="SAM" id="SignalP"/>
    </source>
</evidence>
<feature type="active site" description="Proton donor/acceptor" evidence="7">
    <location>
        <position position="288"/>
    </location>
</feature>
<organism evidence="10 11">
    <name type="scientific">Streptomyces sanyensis</name>
    <dbReference type="NCBI Taxonomy" id="568869"/>
    <lineage>
        <taxon>Bacteria</taxon>
        <taxon>Bacillati</taxon>
        <taxon>Actinomycetota</taxon>
        <taxon>Actinomycetes</taxon>
        <taxon>Kitasatosporales</taxon>
        <taxon>Streptomycetaceae</taxon>
        <taxon>Streptomyces</taxon>
    </lineage>
</organism>
<dbReference type="Proteomes" id="UP001501147">
    <property type="component" value="Unassembled WGS sequence"/>
</dbReference>
<gene>
    <name evidence="10" type="ORF">GCM10023329_04190</name>
</gene>
<keyword evidence="11" id="KW-1185">Reference proteome</keyword>
<evidence type="ECO:0000256" key="1">
    <source>
        <dbReference type="ARBA" id="ARBA00001947"/>
    </source>
</evidence>
<dbReference type="Pfam" id="PF00246">
    <property type="entry name" value="Peptidase_M14"/>
    <property type="match status" value="1"/>
</dbReference>
<evidence type="ECO:0000313" key="10">
    <source>
        <dbReference type="EMBL" id="GAA4761944.1"/>
    </source>
</evidence>
<dbReference type="SMART" id="SM00631">
    <property type="entry name" value="Zn_pept"/>
    <property type="match status" value="1"/>
</dbReference>
<accession>A0ABP8ZNX9</accession>
<proteinExistence type="inferred from homology"/>
<evidence type="ECO:0000256" key="6">
    <source>
        <dbReference type="ARBA" id="ARBA00023049"/>
    </source>
</evidence>
<evidence type="ECO:0000259" key="9">
    <source>
        <dbReference type="PROSITE" id="PS52035"/>
    </source>
</evidence>
<feature type="domain" description="Peptidase M14" evidence="9">
    <location>
        <begin position="53"/>
        <end position="322"/>
    </location>
</feature>
<dbReference type="EMBL" id="BAABJV010000001">
    <property type="protein sequence ID" value="GAA4761944.1"/>
    <property type="molecule type" value="Genomic_DNA"/>
</dbReference>
<reference evidence="11" key="1">
    <citation type="journal article" date="2019" name="Int. J. Syst. Evol. Microbiol.">
        <title>The Global Catalogue of Microorganisms (GCM) 10K type strain sequencing project: providing services to taxonomists for standard genome sequencing and annotation.</title>
        <authorList>
            <consortium name="The Broad Institute Genomics Platform"/>
            <consortium name="The Broad Institute Genome Sequencing Center for Infectious Disease"/>
            <person name="Wu L."/>
            <person name="Ma J."/>
        </authorList>
    </citation>
    <scope>NUCLEOTIDE SEQUENCE [LARGE SCALE GENOMIC DNA]</scope>
    <source>
        <strain evidence="11">JCM 18324</strain>
    </source>
</reference>
<keyword evidence="5" id="KW-0862">Zinc</keyword>
<dbReference type="InterPro" id="IPR000834">
    <property type="entry name" value="Peptidase_M14"/>
</dbReference>
<keyword evidence="3" id="KW-0645">Protease</keyword>
<evidence type="ECO:0000256" key="3">
    <source>
        <dbReference type="ARBA" id="ARBA00022670"/>
    </source>
</evidence>
<comment type="caution">
    <text evidence="10">The sequence shown here is derived from an EMBL/GenBank/DDBJ whole genome shotgun (WGS) entry which is preliminary data.</text>
</comment>
<name>A0ABP8ZNX9_9ACTN</name>
<comment type="cofactor">
    <cofactor evidence="1">
        <name>Zn(2+)</name>
        <dbReference type="ChEBI" id="CHEBI:29105"/>
    </cofactor>
</comment>